<evidence type="ECO:0000256" key="6">
    <source>
        <dbReference type="ARBA" id="ARBA00023034"/>
    </source>
</evidence>
<evidence type="ECO:0000256" key="3">
    <source>
        <dbReference type="ARBA" id="ARBA00022679"/>
    </source>
</evidence>
<evidence type="ECO:0000256" key="7">
    <source>
        <dbReference type="ARBA" id="ARBA00023136"/>
    </source>
</evidence>
<dbReference type="EMBL" id="JAMZMK010009934">
    <property type="protein sequence ID" value="KAI7733614.1"/>
    <property type="molecule type" value="Genomic_DNA"/>
</dbReference>
<dbReference type="Gene3D" id="3.90.550.10">
    <property type="entry name" value="Spore Coat Polysaccharide Biosynthesis Protein SpsA, Chain A"/>
    <property type="match status" value="1"/>
</dbReference>
<comment type="similarity">
    <text evidence="9">Belongs to the glycosyltransferase 2 family. Plant cellulose synthase-like C subfamily.</text>
</comment>
<dbReference type="Pfam" id="PF13632">
    <property type="entry name" value="Glyco_trans_2_3"/>
    <property type="match status" value="1"/>
</dbReference>
<dbReference type="AlphaFoldDB" id="A0AAD5G9S6"/>
<dbReference type="InterPro" id="IPR029044">
    <property type="entry name" value="Nucleotide-diphossugar_trans"/>
</dbReference>
<protein>
    <recommendedName>
        <fullName evidence="10">Glycosyltransferase 2-like domain-containing protein</fullName>
    </recommendedName>
</protein>
<keyword evidence="12" id="KW-1185">Reference proteome</keyword>
<organism evidence="11 12">
    <name type="scientific">Ambrosia artemisiifolia</name>
    <name type="common">Common ragweed</name>
    <dbReference type="NCBI Taxonomy" id="4212"/>
    <lineage>
        <taxon>Eukaryota</taxon>
        <taxon>Viridiplantae</taxon>
        <taxon>Streptophyta</taxon>
        <taxon>Embryophyta</taxon>
        <taxon>Tracheophyta</taxon>
        <taxon>Spermatophyta</taxon>
        <taxon>Magnoliopsida</taxon>
        <taxon>eudicotyledons</taxon>
        <taxon>Gunneridae</taxon>
        <taxon>Pentapetalae</taxon>
        <taxon>asterids</taxon>
        <taxon>campanulids</taxon>
        <taxon>Asterales</taxon>
        <taxon>Asteraceae</taxon>
        <taxon>Asteroideae</taxon>
        <taxon>Heliantheae alliance</taxon>
        <taxon>Heliantheae</taxon>
        <taxon>Ambrosia</taxon>
    </lineage>
</organism>
<proteinExistence type="inferred from homology"/>
<reference evidence="11" key="1">
    <citation type="submission" date="2022-06" db="EMBL/GenBank/DDBJ databases">
        <title>Uncovering the hologenomic basis of an extraordinary plant invasion.</title>
        <authorList>
            <person name="Bieker V.C."/>
            <person name="Martin M.D."/>
            <person name="Gilbert T."/>
            <person name="Hodgins K."/>
            <person name="Battlay P."/>
            <person name="Petersen B."/>
            <person name="Wilson J."/>
        </authorList>
    </citation>
    <scope>NUCLEOTIDE SEQUENCE</scope>
    <source>
        <strain evidence="11">AA19_3_7</strain>
        <tissue evidence="11">Leaf</tissue>
    </source>
</reference>
<comment type="subcellular location">
    <subcellularLocation>
        <location evidence="1">Golgi apparatus membrane</location>
        <topology evidence="1">Multi-pass membrane protein</topology>
    </subcellularLocation>
</comment>
<dbReference type="PANTHER" id="PTHR32044">
    <property type="entry name" value="GLUCOMANNAN 4-BETA-MANNOSYLTRANSFERASE 9"/>
    <property type="match status" value="1"/>
</dbReference>
<evidence type="ECO:0000256" key="8">
    <source>
        <dbReference type="ARBA" id="ARBA00023316"/>
    </source>
</evidence>
<dbReference type="GO" id="GO:0099402">
    <property type="term" value="P:plant organ development"/>
    <property type="evidence" value="ECO:0007669"/>
    <property type="project" value="UniProtKB-ARBA"/>
</dbReference>
<feature type="non-terminal residue" evidence="11">
    <location>
        <position position="1"/>
    </location>
</feature>
<dbReference type="FunFam" id="3.90.550.10:FF:000007">
    <property type="entry name" value="probable xyloglucan glycosyltransferase 5"/>
    <property type="match status" value="1"/>
</dbReference>
<evidence type="ECO:0000313" key="11">
    <source>
        <dbReference type="EMBL" id="KAI7733614.1"/>
    </source>
</evidence>
<feature type="domain" description="Glycosyltransferase 2-like" evidence="10">
    <location>
        <begin position="133"/>
        <end position="314"/>
    </location>
</feature>
<evidence type="ECO:0000256" key="5">
    <source>
        <dbReference type="ARBA" id="ARBA00022989"/>
    </source>
</evidence>
<dbReference type="InterPro" id="IPR001173">
    <property type="entry name" value="Glyco_trans_2-like"/>
</dbReference>
<keyword evidence="2" id="KW-0328">Glycosyltransferase</keyword>
<evidence type="ECO:0000256" key="2">
    <source>
        <dbReference type="ARBA" id="ARBA00022676"/>
    </source>
</evidence>
<evidence type="ECO:0000256" key="9">
    <source>
        <dbReference type="ARBA" id="ARBA00061151"/>
    </source>
</evidence>
<dbReference type="Proteomes" id="UP001206925">
    <property type="component" value="Unassembled WGS sequence"/>
</dbReference>
<dbReference type="GO" id="GO:0016757">
    <property type="term" value="F:glycosyltransferase activity"/>
    <property type="evidence" value="ECO:0007669"/>
    <property type="project" value="UniProtKB-KW"/>
</dbReference>
<dbReference type="PANTHER" id="PTHR32044:SF11">
    <property type="entry name" value="XYLOGLUCAN GLYCOSYLTRANSFERASE 4"/>
    <property type="match status" value="1"/>
</dbReference>
<evidence type="ECO:0000256" key="1">
    <source>
        <dbReference type="ARBA" id="ARBA00004653"/>
    </source>
</evidence>
<keyword evidence="5" id="KW-1133">Transmembrane helix</keyword>
<name>A0AAD5G9S6_AMBAR</name>
<evidence type="ECO:0000259" key="10">
    <source>
        <dbReference type="Pfam" id="PF13632"/>
    </source>
</evidence>
<gene>
    <name evidence="11" type="ORF">M8C21_016004</name>
</gene>
<keyword evidence="4" id="KW-0812">Transmembrane</keyword>
<keyword evidence="3" id="KW-0808">Transferase</keyword>
<dbReference type="GO" id="GO:0000139">
    <property type="term" value="C:Golgi membrane"/>
    <property type="evidence" value="ECO:0007669"/>
    <property type="project" value="UniProtKB-SubCell"/>
</dbReference>
<keyword evidence="7" id="KW-0472">Membrane</keyword>
<dbReference type="SUPFAM" id="SSF53448">
    <property type="entry name" value="Nucleotide-diphospho-sugar transferases"/>
    <property type="match status" value="1"/>
</dbReference>
<evidence type="ECO:0000256" key="4">
    <source>
        <dbReference type="ARBA" id="ARBA00022692"/>
    </source>
</evidence>
<keyword evidence="8" id="KW-0961">Cell wall biogenesis/degradation</keyword>
<keyword evidence="6" id="KW-0333">Golgi apparatus</keyword>
<dbReference type="GO" id="GO:0071555">
    <property type="term" value="P:cell wall organization"/>
    <property type="evidence" value="ECO:0007669"/>
    <property type="project" value="UniProtKB-KW"/>
</dbReference>
<accession>A0AAD5G9S6</accession>
<evidence type="ECO:0000313" key="12">
    <source>
        <dbReference type="Proteomes" id="UP001206925"/>
    </source>
</evidence>
<sequence length="356" mass="41239">SVDRFVLGVGFFWIKFKKIKPVVNVDEQFCDVEDCLSFPMVLVQIPMCNEREVYQQSIAAVCQLDWPKDRILIQVLDDSSDEVIQILIRNEVISWKDKGMNIIYRHRFVRTGYKAGNLHSAMSCDYVKNYEFVAILDADFQPNPDFLLLTVPHFKGKPDLGLVQARWSFVNKDENLLTRLQNINLCFHFEVEQQVNGHFLNFFGFNGTAGVWRIKALEEAGGWLERTTVEDMDIAVRAHLNGWKFIYLNDVRVLCELPESYEAYKKQQHRWHSGPMQLFRLCLPAILSSKVHIKVEKGKLDLPILPFAKNDSTLLLIHPLLRDLTANNVHTRSRITNLGNLLHTHYHVNLQHPAIT</sequence>
<comment type="caution">
    <text evidence="11">The sequence shown here is derived from an EMBL/GenBank/DDBJ whole genome shotgun (WGS) entry which is preliminary data.</text>
</comment>
<dbReference type="GO" id="GO:0048868">
    <property type="term" value="P:pollen tube development"/>
    <property type="evidence" value="ECO:0007669"/>
    <property type="project" value="UniProtKB-ARBA"/>
</dbReference>